<feature type="non-terminal residue" evidence="5">
    <location>
        <position position="53"/>
    </location>
</feature>
<protein>
    <recommendedName>
        <fullName evidence="7">Flavin-containing monooxygenase</fullName>
    </recommendedName>
</protein>
<dbReference type="Gene3D" id="3.50.50.60">
    <property type="entry name" value="FAD/NAD(P)-binding domain"/>
    <property type="match status" value="1"/>
</dbReference>
<comment type="caution">
    <text evidence="5">The sequence shown here is derived from an EMBL/GenBank/DDBJ whole genome shotgun (WGS) entry which is preliminary data.</text>
</comment>
<comment type="similarity">
    <text evidence="1">Belongs to the FMO family.</text>
</comment>
<dbReference type="GO" id="GO:0004499">
    <property type="term" value="F:N,N-dimethylaniline monooxygenase activity"/>
    <property type="evidence" value="ECO:0007669"/>
    <property type="project" value="InterPro"/>
</dbReference>
<dbReference type="OrthoDB" id="6511597at2759"/>
<keyword evidence="6" id="KW-1185">Reference proteome</keyword>
<evidence type="ECO:0008006" key="7">
    <source>
        <dbReference type="Google" id="ProtNLM"/>
    </source>
</evidence>
<gene>
    <name evidence="5" type="ORF">B4U80_01321</name>
</gene>
<dbReference type="Pfam" id="PF00743">
    <property type="entry name" value="FMO-like"/>
    <property type="match status" value="1"/>
</dbReference>
<dbReference type="VEuPathDB" id="VectorBase:LDEU010509"/>
<evidence type="ECO:0000256" key="1">
    <source>
        <dbReference type="ARBA" id="ARBA00009183"/>
    </source>
</evidence>
<sequence>MNGSLHKKVICIIGSGASGLTCIKSCRDRNLDVVCYEKSDFLGGLWKYRDEDV</sequence>
<dbReference type="GO" id="GO:0050661">
    <property type="term" value="F:NADP binding"/>
    <property type="evidence" value="ECO:0007669"/>
    <property type="project" value="InterPro"/>
</dbReference>
<name>A0A443S228_9ACAR</name>
<reference evidence="5 6" key="1">
    <citation type="journal article" date="2018" name="Gigascience">
        <title>Genomes of trombidid mites reveal novel predicted allergens and laterally-transferred genes associated with secondary metabolism.</title>
        <authorList>
            <person name="Dong X."/>
            <person name="Chaisiri K."/>
            <person name="Xia D."/>
            <person name="Armstrong S.D."/>
            <person name="Fang Y."/>
            <person name="Donnelly M.J."/>
            <person name="Kadowaki T."/>
            <person name="McGarry J.W."/>
            <person name="Darby A.C."/>
            <person name="Makepeace B.L."/>
        </authorList>
    </citation>
    <scope>NUCLEOTIDE SEQUENCE [LARGE SCALE GENOMIC DNA]</scope>
    <source>
        <strain evidence="5">UoL-UT</strain>
    </source>
</reference>
<dbReference type="STRING" id="299467.A0A443S228"/>
<organism evidence="5 6">
    <name type="scientific">Leptotrombidium deliense</name>
    <dbReference type="NCBI Taxonomy" id="299467"/>
    <lineage>
        <taxon>Eukaryota</taxon>
        <taxon>Metazoa</taxon>
        <taxon>Ecdysozoa</taxon>
        <taxon>Arthropoda</taxon>
        <taxon>Chelicerata</taxon>
        <taxon>Arachnida</taxon>
        <taxon>Acari</taxon>
        <taxon>Acariformes</taxon>
        <taxon>Trombidiformes</taxon>
        <taxon>Prostigmata</taxon>
        <taxon>Anystina</taxon>
        <taxon>Parasitengona</taxon>
        <taxon>Trombiculoidea</taxon>
        <taxon>Trombiculidae</taxon>
        <taxon>Leptotrombidium</taxon>
    </lineage>
</organism>
<dbReference type="InterPro" id="IPR020946">
    <property type="entry name" value="Flavin_mOase-like"/>
</dbReference>
<dbReference type="SUPFAM" id="SSF51905">
    <property type="entry name" value="FAD/NAD(P)-binding domain"/>
    <property type="match status" value="1"/>
</dbReference>
<dbReference type="GO" id="GO:0050660">
    <property type="term" value="F:flavin adenine dinucleotide binding"/>
    <property type="evidence" value="ECO:0007669"/>
    <property type="project" value="InterPro"/>
</dbReference>
<dbReference type="PANTHER" id="PTHR23023">
    <property type="entry name" value="DIMETHYLANILINE MONOOXYGENASE"/>
    <property type="match status" value="1"/>
</dbReference>
<evidence type="ECO:0000256" key="2">
    <source>
        <dbReference type="ARBA" id="ARBA00022630"/>
    </source>
</evidence>
<keyword evidence="3" id="KW-0274">FAD</keyword>
<evidence type="ECO:0000256" key="4">
    <source>
        <dbReference type="ARBA" id="ARBA00023002"/>
    </source>
</evidence>
<evidence type="ECO:0000256" key="3">
    <source>
        <dbReference type="ARBA" id="ARBA00022827"/>
    </source>
</evidence>
<evidence type="ECO:0000313" key="6">
    <source>
        <dbReference type="Proteomes" id="UP000288716"/>
    </source>
</evidence>
<evidence type="ECO:0000313" key="5">
    <source>
        <dbReference type="EMBL" id="RWS21531.1"/>
    </source>
</evidence>
<dbReference type="InterPro" id="IPR036188">
    <property type="entry name" value="FAD/NAD-bd_sf"/>
</dbReference>
<dbReference type="EMBL" id="NCKV01011820">
    <property type="protein sequence ID" value="RWS21531.1"/>
    <property type="molecule type" value="Genomic_DNA"/>
</dbReference>
<keyword evidence="4" id="KW-0560">Oxidoreductase</keyword>
<keyword evidence="2" id="KW-0285">Flavoprotein</keyword>
<accession>A0A443S228</accession>
<dbReference type="Proteomes" id="UP000288716">
    <property type="component" value="Unassembled WGS sequence"/>
</dbReference>
<dbReference type="InterPro" id="IPR050346">
    <property type="entry name" value="FMO-like"/>
</dbReference>
<proteinExistence type="inferred from homology"/>
<dbReference type="AlphaFoldDB" id="A0A443S228"/>